<dbReference type="InterPro" id="IPR011991">
    <property type="entry name" value="ArsR-like_HTH"/>
</dbReference>
<evidence type="ECO:0000256" key="3">
    <source>
        <dbReference type="ARBA" id="ARBA00023163"/>
    </source>
</evidence>
<reference evidence="6" key="1">
    <citation type="submission" date="2016-10" db="EMBL/GenBank/DDBJ databases">
        <authorList>
            <person name="Varghese N."/>
            <person name="Submissions S."/>
        </authorList>
    </citation>
    <scope>NUCLEOTIDE SEQUENCE [LARGE SCALE GENOMIC DNA]</scope>
    <source>
        <strain evidence="6">ATCC 35263</strain>
    </source>
</reference>
<dbReference type="Proteomes" id="UP000222056">
    <property type="component" value="Unassembled WGS sequence"/>
</dbReference>
<feature type="domain" description="HTH hxlR-type" evidence="4">
    <location>
        <begin position="45"/>
        <end position="140"/>
    </location>
</feature>
<keyword evidence="1" id="KW-0805">Transcription regulation</keyword>
<dbReference type="PANTHER" id="PTHR33204:SF37">
    <property type="entry name" value="HTH-TYPE TRANSCRIPTIONAL REGULATOR YODB"/>
    <property type="match status" value="1"/>
</dbReference>
<organism evidence="5 6">
    <name type="scientific">Thermoleophilum album</name>
    <dbReference type="NCBI Taxonomy" id="29539"/>
    <lineage>
        <taxon>Bacteria</taxon>
        <taxon>Bacillati</taxon>
        <taxon>Actinomycetota</taxon>
        <taxon>Thermoleophilia</taxon>
        <taxon>Thermoleophilales</taxon>
        <taxon>Thermoleophilaceae</taxon>
        <taxon>Thermoleophilum</taxon>
    </lineage>
</organism>
<dbReference type="InterPro" id="IPR002577">
    <property type="entry name" value="HTH_HxlR"/>
</dbReference>
<dbReference type="CDD" id="cd00090">
    <property type="entry name" value="HTH_ARSR"/>
    <property type="match status" value="1"/>
</dbReference>
<dbReference type="InterPro" id="IPR036390">
    <property type="entry name" value="WH_DNA-bd_sf"/>
</dbReference>
<dbReference type="PANTHER" id="PTHR33204">
    <property type="entry name" value="TRANSCRIPTIONAL REGULATOR, MARR FAMILY"/>
    <property type="match status" value="1"/>
</dbReference>
<dbReference type="InterPro" id="IPR036388">
    <property type="entry name" value="WH-like_DNA-bd_sf"/>
</dbReference>
<keyword evidence="6" id="KW-1185">Reference proteome</keyword>
<dbReference type="Gene3D" id="1.10.10.10">
    <property type="entry name" value="Winged helix-like DNA-binding domain superfamily/Winged helix DNA-binding domain"/>
    <property type="match status" value="1"/>
</dbReference>
<proteinExistence type="predicted"/>
<keyword evidence="2" id="KW-0238">DNA-binding</keyword>
<evidence type="ECO:0000313" key="5">
    <source>
        <dbReference type="EMBL" id="SEH15744.1"/>
    </source>
</evidence>
<evidence type="ECO:0000256" key="2">
    <source>
        <dbReference type="ARBA" id="ARBA00023125"/>
    </source>
</evidence>
<dbReference type="AlphaFoldDB" id="A0A1H6G170"/>
<dbReference type="GO" id="GO:0003677">
    <property type="term" value="F:DNA binding"/>
    <property type="evidence" value="ECO:0007669"/>
    <property type="project" value="UniProtKB-KW"/>
</dbReference>
<accession>A0A1H6G170</accession>
<gene>
    <name evidence="5" type="ORF">SAMN02745716_2049</name>
</gene>
<protein>
    <submittedName>
        <fullName evidence="5">Transcriptional regulator, HxlR family</fullName>
    </submittedName>
</protein>
<dbReference type="EMBL" id="FNWJ01000002">
    <property type="protein sequence ID" value="SEH15744.1"/>
    <property type="molecule type" value="Genomic_DNA"/>
</dbReference>
<dbReference type="Pfam" id="PF01638">
    <property type="entry name" value="HxlR"/>
    <property type="match status" value="1"/>
</dbReference>
<dbReference type="STRING" id="29539.SAMN02745716_2049"/>
<dbReference type="SUPFAM" id="SSF46785">
    <property type="entry name" value="Winged helix' DNA-binding domain"/>
    <property type="match status" value="1"/>
</dbReference>
<name>A0A1H6G170_THEAL</name>
<dbReference type="PROSITE" id="PS51118">
    <property type="entry name" value="HTH_HXLR"/>
    <property type="match status" value="1"/>
</dbReference>
<evidence type="ECO:0000313" key="6">
    <source>
        <dbReference type="Proteomes" id="UP000222056"/>
    </source>
</evidence>
<evidence type="ECO:0000256" key="1">
    <source>
        <dbReference type="ARBA" id="ARBA00023015"/>
    </source>
</evidence>
<evidence type="ECO:0000259" key="4">
    <source>
        <dbReference type="PROSITE" id="PS51118"/>
    </source>
</evidence>
<keyword evidence="3" id="KW-0804">Transcription</keyword>
<dbReference type="RefSeq" id="WP_245689061.1">
    <property type="nucleotide sequence ID" value="NZ_FNWJ01000002.1"/>
</dbReference>
<sequence>MGGEVRAASPALAAGGAAAAGRASAADRAALDAEAANVCSREPCCALYHRAVELIGKRWTGAIILVLMEGPLRFSEVKRLVPQLSDRLLSERLKELEAEGIVERREVDHSPTRVEYALTPKGQALEPVVRALKRWAHAWL</sequence>